<feature type="compositionally biased region" description="Low complexity" evidence="1">
    <location>
        <begin position="66"/>
        <end position="79"/>
    </location>
</feature>
<dbReference type="InterPro" id="IPR043017">
    <property type="entry name" value="WIYLD_dom_sf"/>
</dbReference>
<evidence type="ECO:0000259" key="2">
    <source>
        <dbReference type="Pfam" id="PF10440"/>
    </source>
</evidence>
<feature type="region of interest" description="Disordered" evidence="1">
    <location>
        <begin position="64"/>
        <end position="90"/>
    </location>
</feature>
<dbReference type="PANTHER" id="PTHR34271:SF1">
    <property type="entry name" value="NUCLEOLAR HISTONE METHYLTRANSFERASE-RELATED PROTEIN"/>
    <property type="match status" value="1"/>
</dbReference>
<proteinExistence type="predicted"/>
<dbReference type="PANTHER" id="PTHR34271">
    <property type="entry name" value="NUCLEOLAR HISTONE METHYLTRANSFERASE-RELATED PROTEIN"/>
    <property type="match status" value="1"/>
</dbReference>
<accession>A0AAN9F8G2</accession>
<keyword evidence="4" id="KW-1185">Reference proteome</keyword>
<dbReference type="AlphaFoldDB" id="A0AAN9F8G2"/>
<evidence type="ECO:0000313" key="3">
    <source>
        <dbReference type="EMBL" id="KAK7269250.1"/>
    </source>
</evidence>
<dbReference type="Gene3D" id="1.10.8.850">
    <property type="entry name" value="Histone-lysine N methyltransferase , C-terminal domain-like"/>
    <property type="match status" value="1"/>
</dbReference>
<feature type="domain" description="WIYLD" evidence="2">
    <location>
        <begin position="5"/>
        <end position="64"/>
    </location>
</feature>
<evidence type="ECO:0000256" key="1">
    <source>
        <dbReference type="SAM" id="MobiDB-lite"/>
    </source>
</evidence>
<protein>
    <recommendedName>
        <fullName evidence="2">WIYLD domain-containing protein</fullName>
    </recommendedName>
</protein>
<name>A0AAN9F8G2_CROPI</name>
<sequence>MPPKRKRETRMDAAIDSMEQYGFPSKLVRQTVHHLLKVYGGSHGWVFIEDAAYSLLIETLLEKPQHQQQPPSASASAQPQPQPHVTFHFI</sequence>
<reference evidence="3 4" key="1">
    <citation type="submission" date="2024-01" db="EMBL/GenBank/DDBJ databases">
        <title>The genomes of 5 underutilized Papilionoideae crops provide insights into root nodulation and disease resistanc.</title>
        <authorList>
            <person name="Yuan L."/>
        </authorList>
    </citation>
    <scope>NUCLEOTIDE SEQUENCE [LARGE SCALE GENOMIC DNA]</scope>
    <source>
        <strain evidence="3">ZHUSHIDOU_FW_LH</strain>
        <tissue evidence="3">Leaf</tissue>
    </source>
</reference>
<evidence type="ECO:0000313" key="4">
    <source>
        <dbReference type="Proteomes" id="UP001372338"/>
    </source>
</evidence>
<organism evidence="3 4">
    <name type="scientific">Crotalaria pallida</name>
    <name type="common">Smooth rattlebox</name>
    <name type="synonym">Crotalaria striata</name>
    <dbReference type="NCBI Taxonomy" id="3830"/>
    <lineage>
        <taxon>Eukaryota</taxon>
        <taxon>Viridiplantae</taxon>
        <taxon>Streptophyta</taxon>
        <taxon>Embryophyta</taxon>
        <taxon>Tracheophyta</taxon>
        <taxon>Spermatophyta</taxon>
        <taxon>Magnoliopsida</taxon>
        <taxon>eudicotyledons</taxon>
        <taxon>Gunneridae</taxon>
        <taxon>Pentapetalae</taxon>
        <taxon>rosids</taxon>
        <taxon>fabids</taxon>
        <taxon>Fabales</taxon>
        <taxon>Fabaceae</taxon>
        <taxon>Papilionoideae</taxon>
        <taxon>50 kb inversion clade</taxon>
        <taxon>genistoids sensu lato</taxon>
        <taxon>core genistoids</taxon>
        <taxon>Crotalarieae</taxon>
        <taxon>Crotalaria</taxon>
    </lineage>
</organism>
<dbReference type="Proteomes" id="UP001372338">
    <property type="component" value="Unassembled WGS sequence"/>
</dbReference>
<dbReference type="InterPro" id="IPR018848">
    <property type="entry name" value="WIYLD_domain"/>
</dbReference>
<dbReference type="EMBL" id="JAYWIO010000004">
    <property type="protein sequence ID" value="KAK7269250.1"/>
    <property type="molecule type" value="Genomic_DNA"/>
</dbReference>
<gene>
    <name evidence="3" type="ORF">RIF29_21970</name>
</gene>
<comment type="caution">
    <text evidence="3">The sequence shown here is derived from an EMBL/GenBank/DDBJ whole genome shotgun (WGS) entry which is preliminary data.</text>
</comment>
<dbReference type="Pfam" id="PF10440">
    <property type="entry name" value="WIYLD"/>
    <property type="match status" value="1"/>
</dbReference>